<keyword evidence="3" id="KW-1185">Reference proteome</keyword>
<gene>
    <name evidence="2" type="ORF">LTR78_010140</name>
</gene>
<feature type="region of interest" description="Disordered" evidence="1">
    <location>
        <begin position="155"/>
        <end position="229"/>
    </location>
</feature>
<name>A0AAE0WIB7_9PEZI</name>
<accession>A0AAE0WIB7</accession>
<evidence type="ECO:0000313" key="2">
    <source>
        <dbReference type="EMBL" id="KAK3669968.1"/>
    </source>
</evidence>
<proteinExistence type="predicted"/>
<sequence length="229" mass="25043">MEVVVLRRSGGAFVENMTRSRTKEVPASSLQSPRATITQHTLTRRTSGGVTEIVGLGGNRPNLPLRANPETPLRSRRRSGRNTRAAIAEQVDESDLEYIDIDTLSMDSESDSAISSDTFMARRLFPGPLPRVLAGRGRASGAFLEEALQPRIQPASPTTITGREFATSRRPRARTATTPSRLPTTPAVTSSNKRKSSGRAAESSTKRTRFVEQDSSDEDIDKMSFNKVL</sequence>
<dbReference type="Proteomes" id="UP001274830">
    <property type="component" value="Unassembled WGS sequence"/>
</dbReference>
<dbReference type="EMBL" id="JAUTXT010000066">
    <property type="protein sequence ID" value="KAK3669968.1"/>
    <property type="molecule type" value="Genomic_DNA"/>
</dbReference>
<protein>
    <submittedName>
        <fullName evidence="2">Uncharacterized protein</fullName>
    </submittedName>
</protein>
<evidence type="ECO:0000313" key="3">
    <source>
        <dbReference type="Proteomes" id="UP001274830"/>
    </source>
</evidence>
<feature type="compositionally biased region" description="Low complexity" evidence="1">
    <location>
        <begin position="174"/>
        <end position="187"/>
    </location>
</feature>
<reference evidence="2" key="1">
    <citation type="submission" date="2023-07" db="EMBL/GenBank/DDBJ databases">
        <title>Black Yeasts Isolated from many extreme environments.</title>
        <authorList>
            <person name="Coleine C."/>
            <person name="Stajich J.E."/>
            <person name="Selbmann L."/>
        </authorList>
    </citation>
    <scope>NUCLEOTIDE SEQUENCE</scope>
    <source>
        <strain evidence="2">CCFEE 5485</strain>
    </source>
</reference>
<dbReference type="AlphaFoldDB" id="A0AAE0WIB7"/>
<evidence type="ECO:0000256" key="1">
    <source>
        <dbReference type="SAM" id="MobiDB-lite"/>
    </source>
</evidence>
<comment type="caution">
    <text evidence="2">The sequence shown here is derived from an EMBL/GenBank/DDBJ whole genome shotgun (WGS) entry which is preliminary data.</text>
</comment>
<organism evidence="2 3">
    <name type="scientific">Recurvomyces mirabilis</name>
    <dbReference type="NCBI Taxonomy" id="574656"/>
    <lineage>
        <taxon>Eukaryota</taxon>
        <taxon>Fungi</taxon>
        <taxon>Dikarya</taxon>
        <taxon>Ascomycota</taxon>
        <taxon>Pezizomycotina</taxon>
        <taxon>Dothideomycetes</taxon>
        <taxon>Dothideomycetidae</taxon>
        <taxon>Mycosphaerellales</taxon>
        <taxon>Teratosphaeriaceae</taxon>
        <taxon>Recurvomyces</taxon>
    </lineage>
</organism>